<dbReference type="PANTHER" id="PTHR31954:SF1">
    <property type="entry name" value="CILIA- AND FLAGELLA-ASSOCIATED PROTEIN 157"/>
    <property type="match status" value="1"/>
</dbReference>
<evidence type="ECO:0000256" key="1">
    <source>
        <dbReference type="ARBA" id="ARBA00004138"/>
    </source>
</evidence>
<evidence type="ECO:0000256" key="3">
    <source>
        <dbReference type="ARBA" id="ARBA00014087"/>
    </source>
</evidence>
<dbReference type="AlphaFoldDB" id="A0A8D9E7I8"/>
<comment type="subcellular location">
    <subcellularLocation>
        <location evidence="1">Cell projection</location>
        <location evidence="1">Cilium</location>
    </subcellularLocation>
</comment>
<dbReference type="PANTHER" id="PTHR31954">
    <property type="entry name" value="CILIA- AND FLAGELLA-ASSOCIATED PROTEIN 157"/>
    <property type="match status" value="1"/>
</dbReference>
<proteinExistence type="inferred from homology"/>
<feature type="region of interest" description="Disordered" evidence="8">
    <location>
        <begin position="1"/>
        <end position="28"/>
    </location>
</feature>
<sequence>MKKKKGGKSKGNKKKKTSEKEQRDVLPDVDKEHFEIQISDLTLKLSRLRGRNSELSGENSDLRQRYEQLDEDRADIIAHLTRLLDEKTRECEELQDRLEALEKLRDQDHEDFSTKISSMEQEYNNMHNRLQAEIKLLSEYNYFLPALFCSKLNTPVFV</sequence>
<feature type="coiled-coil region" evidence="7">
    <location>
        <begin position="45"/>
        <end position="111"/>
    </location>
</feature>
<organism evidence="9">
    <name type="scientific">Cacopsylla melanoneura</name>
    <dbReference type="NCBI Taxonomy" id="428564"/>
    <lineage>
        <taxon>Eukaryota</taxon>
        <taxon>Metazoa</taxon>
        <taxon>Ecdysozoa</taxon>
        <taxon>Arthropoda</taxon>
        <taxon>Hexapoda</taxon>
        <taxon>Insecta</taxon>
        <taxon>Pterygota</taxon>
        <taxon>Neoptera</taxon>
        <taxon>Paraneoptera</taxon>
        <taxon>Hemiptera</taxon>
        <taxon>Sternorrhyncha</taxon>
        <taxon>Psylloidea</taxon>
        <taxon>Psyllidae</taxon>
        <taxon>Psyllinae</taxon>
        <taxon>Cacopsylla</taxon>
    </lineage>
</organism>
<protein>
    <recommendedName>
        <fullName evidence="3">Cilia- and flagella-associated protein 157</fullName>
    </recommendedName>
</protein>
<dbReference type="EMBL" id="HBUF01445696">
    <property type="protein sequence ID" value="CAG6743292.1"/>
    <property type="molecule type" value="Transcribed_RNA"/>
</dbReference>
<evidence type="ECO:0000256" key="8">
    <source>
        <dbReference type="SAM" id="MobiDB-lite"/>
    </source>
</evidence>
<feature type="compositionally biased region" description="Basic and acidic residues" evidence="8">
    <location>
        <begin position="18"/>
        <end position="28"/>
    </location>
</feature>
<keyword evidence="4 7" id="KW-0175">Coiled coil</keyword>
<dbReference type="GO" id="GO:0036064">
    <property type="term" value="C:ciliary basal body"/>
    <property type="evidence" value="ECO:0007669"/>
    <property type="project" value="TreeGrafter"/>
</dbReference>
<dbReference type="InterPro" id="IPR038844">
    <property type="entry name" value="CFAP157"/>
</dbReference>
<evidence type="ECO:0000256" key="5">
    <source>
        <dbReference type="ARBA" id="ARBA00023069"/>
    </source>
</evidence>
<accession>A0A8D9E7I8</accession>
<evidence type="ECO:0000313" key="9">
    <source>
        <dbReference type="EMBL" id="CAG6743292.1"/>
    </source>
</evidence>
<feature type="compositionally biased region" description="Basic residues" evidence="8">
    <location>
        <begin position="1"/>
        <end position="17"/>
    </location>
</feature>
<keyword evidence="5" id="KW-0969">Cilium</keyword>
<evidence type="ECO:0000256" key="2">
    <source>
        <dbReference type="ARBA" id="ARBA00010841"/>
    </source>
</evidence>
<evidence type="ECO:0000256" key="7">
    <source>
        <dbReference type="SAM" id="Coils"/>
    </source>
</evidence>
<dbReference type="GO" id="GO:0008017">
    <property type="term" value="F:microtubule binding"/>
    <property type="evidence" value="ECO:0007669"/>
    <property type="project" value="TreeGrafter"/>
</dbReference>
<keyword evidence="6" id="KW-0966">Cell projection</keyword>
<evidence type="ECO:0000256" key="4">
    <source>
        <dbReference type="ARBA" id="ARBA00023054"/>
    </source>
</evidence>
<evidence type="ECO:0000256" key="6">
    <source>
        <dbReference type="ARBA" id="ARBA00023273"/>
    </source>
</evidence>
<name>A0A8D9E7I8_9HEMI</name>
<comment type="similarity">
    <text evidence="2">Belongs to the CFAP157 family.</text>
</comment>
<reference evidence="9" key="1">
    <citation type="submission" date="2021-05" db="EMBL/GenBank/DDBJ databases">
        <authorList>
            <person name="Alioto T."/>
            <person name="Alioto T."/>
            <person name="Gomez Garrido J."/>
        </authorList>
    </citation>
    <scope>NUCLEOTIDE SEQUENCE</scope>
</reference>